<keyword evidence="7 14" id="KW-0378">Hydrolase</keyword>
<feature type="binding site" evidence="14">
    <location>
        <position position="421"/>
    </location>
    <ligand>
        <name>Zn(2+)</name>
        <dbReference type="ChEBI" id="CHEBI:29105"/>
        <note>catalytic</note>
    </ligand>
</feature>
<evidence type="ECO:0000313" key="19">
    <source>
        <dbReference type="Proteomes" id="UP000199695"/>
    </source>
</evidence>
<sequence>MKNFFLRNGVLYIILILVTIGVVNMIANPTTDTVPLSYDQYRQKLLNKELDNITIQPEAGTYHIEGKIKAEGKAFVTRAPDVPGVTQDLEKAGVKITVEKAKGDSVWLTFFTSIIPFVIILLLFFFLLNQAQGGGSRVMNFGKSKAKLYNEEKKRVTFEDVAGADEEKAELVEIVDFLKDNRRYTAMGARVPKGVLLVGPPGTGKTLLARAVAGEAKVPFFSISGSDFVEMFVGVGASRVRDLFEQAKKNAPCIIFIDEIDAVGRQRGAGLGGGHDEREQTLNQLLVEMDGFDANAGIIIMAATNRPDILDPALLRPGRFDRQILVNRPDVKGREAVLKVHARNKPLADNVKLSVIAQRTTGFSGADLENLLNEAALLAARGNKKKITMEEIDEAIDRVIAGPAKKSRVISEKERKIVAYHEAGHVICGYYVENADVVHKVTIVPRGQAGGYAMMLPREDRYLATKGELLDRVTGLLGGRVAEEIVFGEVSTGASNDFERATSIVRAMITEYGMSDKLGTMQYGRPQGQVFLGRDLGLEQNYSDKIAYEIDMEMQELIRSCYNRAKNLLLQHRDKLELLAQTLLVRETLDEDQIKQLLETGKIADNPDDVKVNIQGKEEKARTEQSHTPDGKDEAKFINGAGNDPDAGRKQDSYSPSDYTKEDPKKEDEDKPIQ</sequence>
<dbReference type="RefSeq" id="WP_089971735.1">
    <property type="nucleotide sequence ID" value="NZ_FOCQ01000016.1"/>
</dbReference>
<dbReference type="Gene3D" id="3.30.720.210">
    <property type="match status" value="1"/>
</dbReference>
<dbReference type="Pfam" id="PF06480">
    <property type="entry name" value="FtsH_ext"/>
    <property type="match status" value="1"/>
</dbReference>
<dbReference type="InterPro" id="IPR000642">
    <property type="entry name" value="Peptidase_M41"/>
</dbReference>
<dbReference type="Pfam" id="PF01434">
    <property type="entry name" value="Peptidase_M41"/>
    <property type="match status" value="1"/>
</dbReference>
<feature type="active site" evidence="14">
    <location>
        <position position="422"/>
    </location>
</feature>
<keyword evidence="14" id="KW-1003">Cell membrane</keyword>
<evidence type="ECO:0000256" key="12">
    <source>
        <dbReference type="ARBA" id="ARBA00023136"/>
    </source>
</evidence>
<dbReference type="AlphaFoldDB" id="A0A1H8I4C7"/>
<dbReference type="Gene3D" id="1.20.58.760">
    <property type="entry name" value="Peptidase M41"/>
    <property type="match status" value="1"/>
</dbReference>
<feature type="compositionally biased region" description="Basic and acidic residues" evidence="16">
    <location>
        <begin position="659"/>
        <end position="674"/>
    </location>
</feature>
<name>A0A1H8I4C7_9BACL</name>
<dbReference type="GO" id="GO:0008270">
    <property type="term" value="F:zinc ion binding"/>
    <property type="evidence" value="ECO:0007669"/>
    <property type="project" value="UniProtKB-UniRule"/>
</dbReference>
<gene>
    <name evidence="14" type="primary">ftsH</name>
    <name evidence="18" type="ORF">SAMN05444955_11630</name>
</gene>
<evidence type="ECO:0000256" key="13">
    <source>
        <dbReference type="ARBA" id="ARBA00061570"/>
    </source>
</evidence>
<evidence type="ECO:0000256" key="9">
    <source>
        <dbReference type="ARBA" id="ARBA00022840"/>
    </source>
</evidence>
<feature type="transmembrane region" description="Helical" evidence="14">
    <location>
        <begin position="106"/>
        <end position="128"/>
    </location>
</feature>
<evidence type="ECO:0000259" key="17">
    <source>
        <dbReference type="SMART" id="SM00382"/>
    </source>
</evidence>
<proteinExistence type="inferred from homology"/>
<evidence type="ECO:0000256" key="2">
    <source>
        <dbReference type="ARBA" id="ARBA00010044"/>
    </source>
</evidence>
<dbReference type="HAMAP" id="MF_01458">
    <property type="entry name" value="FtsH"/>
    <property type="match status" value="1"/>
</dbReference>
<dbReference type="GO" id="GO:0016887">
    <property type="term" value="F:ATP hydrolysis activity"/>
    <property type="evidence" value="ECO:0007669"/>
    <property type="project" value="UniProtKB-UniRule"/>
</dbReference>
<dbReference type="InterPro" id="IPR003959">
    <property type="entry name" value="ATPase_AAA_core"/>
</dbReference>
<dbReference type="Gene3D" id="1.10.8.60">
    <property type="match status" value="1"/>
</dbReference>
<comment type="function">
    <text evidence="14">Acts as a processive, ATP-dependent zinc metallopeptidase for both cytoplasmic and membrane proteins. Plays a role in the quality control of integral membrane proteins.</text>
</comment>
<comment type="subcellular location">
    <subcellularLocation>
        <location evidence="14">Cell membrane</location>
        <topology evidence="14">Multi-pass membrane protein</topology>
        <orientation evidence="14">Cytoplasmic side</orientation>
    </subcellularLocation>
    <subcellularLocation>
        <location evidence="1">Membrane</location>
    </subcellularLocation>
</comment>
<keyword evidence="18" id="KW-0131">Cell cycle</keyword>
<keyword evidence="11 14" id="KW-0482">Metalloprotease</keyword>
<dbReference type="InterPro" id="IPR011546">
    <property type="entry name" value="Pept_M41_FtsH_extracell"/>
</dbReference>
<evidence type="ECO:0000256" key="5">
    <source>
        <dbReference type="ARBA" id="ARBA00022723"/>
    </source>
</evidence>
<evidence type="ECO:0000256" key="6">
    <source>
        <dbReference type="ARBA" id="ARBA00022741"/>
    </source>
</evidence>
<keyword evidence="3 14" id="KW-0645">Protease</keyword>
<evidence type="ECO:0000256" key="3">
    <source>
        <dbReference type="ARBA" id="ARBA00022670"/>
    </source>
</evidence>
<keyword evidence="5 14" id="KW-0479">Metal-binding</keyword>
<evidence type="ECO:0000256" key="7">
    <source>
        <dbReference type="ARBA" id="ARBA00022801"/>
    </source>
</evidence>
<protein>
    <recommendedName>
        <fullName evidence="14">ATP-dependent zinc metalloprotease FtsH</fullName>
        <ecNumber evidence="14">3.4.24.-</ecNumber>
    </recommendedName>
</protein>
<dbReference type="CDD" id="cd19501">
    <property type="entry name" value="RecA-like_FtsH"/>
    <property type="match status" value="1"/>
</dbReference>
<feature type="binding site" evidence="14">
    <location>
        <position position="425"/>
    </location>
    <ligand>
        <name>Zn(2+)</name>
        <dbReference type="ChEBI" id="CHEBI:29105"/>
        <note>catalytic</note>
    </ligand>
</feature>
<evidence type="ECO:0000256" key="10">
    <source>
        <dbReference type="ARBA" id="ARBA00022989"/>
    </source>
</evidence>
<feature type="binding site" evidence="14">
    <location>
        <begin position="199"/>
        <end position="206"/>
    </location>
    <ligand>
        <name>ATP</name>
        <dbReference type="ChEBI" id="CHEBI:30616"/>
    </ligand>
</feature>
<feature type="domain" description="AAA+ ATPase" evidence="17">
    <location>
        <begin position="191"/>
        <end position="330"/>
    </location>
</feature>
<dbReference type="PANTHER" id="PTHR23076">
    <property type="entry name" value="METALLOPROTEASE M41 FTSH"/>
    <property type="match status" value="1"/>
</dbReference>
<keyword evidence="8 14" id="KW-0862">Zinc</keyword>
<evidence type="ECO:0000313" key="18">
    <source>
        <dbReference type="EMBL" id="SEN63660.1"/>
    </source>
</evidence>
<dbReference type="EC" id="3.4.24.-" evidence="14"/>
<evidence type="ECO:0000256" key="15">
    <source>
        <dbReference type="RuleBase" id="RU003651"/>
    </source>
</evidence>
<dbReference type="NCBIfam" id="TIGR01241">
    <property type="entry name" value="FtsH_fam"/>
    <property type="match status" value="1"/>
</dbReference>
<dbReference type="Gene3D" id="3.40.50.300">
    <property type="entry name" value="P-loop containing nucleotide triphosphate hydrolases"/>
    <property type="match status" value="1"/>
</dbReference>
<dbReference type="GO" id="GO:0004222">
    <property type="term" value="F:metalloendopeptidase activity"/>
    <property type="evidence" value="ECO:0007669"/>
    <property type="project" value="InterPro"/>
</dbReference>
<dbReference type="Pfam" id="PF17862">
    <property type="entry name" value="AAA_lid_3"/>
    <property type="match status" value="1"/>
</dbReference>
<keyword evidence="12 14" id="KW-0472">Membrane</keyword>
<keyword evidence="18" id="KW-0132">Cell division</keyword>
<dbReference type="SUPFAM" id="SSF52540">
    <property type="entry name" value="P-loop containing nucleoside triphosphate hydrolases"/>
    <property type="match status" value="1"/>
</dbReference>
<dbReference type="GO" id="GO:0004176">
    <property type="term" value="F:ATP-dependent peptidase activity"/>
    <property type="evidence" value="ECO:0007669"/>
    <property type="project" value="InterPro"/>
</dbReference>
<dbReference type="OrthoDB" id="9809379at2"/>
<dbReference type="InterPro" id="IPR003960">
    <property type="entry name" value="ATPase_AAA_CS"/>
</dbReference>
<evidence type="ECO:0000256" key="4">
    <source>
        <dbReference type="ARBA" id="ARBA00022692"/>
    </source>
</evidence>
<comment type="similarity">
    <text evidence="15">Belongs to the AAA ATPase family.</text>
</comment>
<comment type="subunit">
    <text evidence="14">Homohexamer.</text>
</comment>
<dbReference type="FunFam" id="1.10.8.60:FF:000001">
    <property type="entry name" value="ATP-dependent zinc metalloprotease FtsH"/>
    <property type="match status" value="1"/>
</dbReference>
<evidence type="ECO:0000256" key="1">
    <source>
        <dbReference type="ARBA" id="ARBA00004370"/>
    </source>
</evidence>
<evidence type="ECO:0000256" key="16">
    <source>
        <dbReference type="SAM" id="MobiDB-lite"/>
    </source>
</evidence>
<comment type="cofactor">
    <cofactor evidence="14">
        <name>Zn(2+)</name>
        <dbReference type="ChEBI" id="CHEBI:29105"/>
    </cofactor>
    <text evidence="14">Binds 1 zinc ion per subunit.</text>
</comment>
<dbReference type="GO" id="GO:0006508">
    <property type="term" value="P:proteolysis"/>
    <property type="evidence" value="ECO:0007669"/>
    <property type="project" value="UniProtKB-KW"/>
</dbReference>
<organism evidence="18 19">
    <name type="scientific">Lihuaxuella thermophila</name>
    <dbReference type="NCBI Taxonomy" id="1173111"/>
    <lineage>
        <taxon>Bacteria</taxon>
        <taxon>Bacillati</taxon>
        <taxon>Bacillota</taxon>
        <taxon>Bacilli</taxon>
        <taxon>Bacillales</taxon>
        <taxon>Thermoactinomycetaceae</taxon>
        <taxon>Lihuaxuella</taxon>
    </lineage>
</organism>
<dbReference type="InterPro" id="IPR037219">
    <property type="entry name" value="Peptidase_M41-like"/>
</dbReference>
<dbReference type="SUPFAM" id="SSF140990">
    <property type="entry name" value="FtsH protease domain-like"/>
    <property type="match status" value="1"/>
</dbReference>
<feature type="region of interest" description="Disordered" evidence="16">
    <location>
        <begin position="618"/>
        <end position="674"/>
    </location>
</feature>
<keyword evidence="4 14" id="KW-0812">Transmembrane</keyword>
<dbReference type="InterPro" id="IPR027417">
    <property type="entry name" value="P-loop_NTPase"/>
</dbReference>
<dbReference type="EMBL" id="FOCQ01000016">
    <property type="protein sequence ID" value="SEN63660.1"/>
    <property type="molecule type" value="Genomic_DNA"/>
</dbReference>
<dbReference type="Proteomes" id="UP000199695">
    <property type="component" value="Unassembled WGS sequence"/>
</dbReference>
<comment type="similarity">
    <text evidence="13 14">In the central section; belongs to the AAA ATPase family.</text>
</comment>
<dbReference type="STRING" id="1173111.SAMN05444955_11630"/>
<evidence type="ECO:0000256" key="14">
    <source>
        <dbReference type="HAMAP-Rule" id="MF_01458"/>
    </source>
</evidence>
<comment type="similarity">
    <text evidence="2 14">In the C-terminal section; belongs to the peptidase M41 family.</text>
</comment>
<keyword evidence="9 14" id="KW-0067">ATP-binding</keyword>
<dbReference type="FunFam" id="3.40.50.300:FF:000001">
    <property type="entry name" value="ATP-dependent zinc metalloprotease FtsH"/>
    <property type="match status" value="1"/>
</dbReference>
<keyword evidence="19" id="KW-1185">Reference proteome</keyword>
<dbReference type="GO" id="GO:0051301">
    <property type="term" value="P:cell division"/>
    <property type="evidence" value="ECO:0007669"/>
    <property type="project" value="UniProtKB-KW"/>
</dbReference>
<keyword evidence="10 14" id="KW-1133">Transmembrane helix</keyword>
<feature type="binding site" evidence="14">
    <location>
        <position position="497"/>
    </location>
    <ligand>
        <name>Zn(2+)</name>
        <dbReference type="ChEBI" id="CHEBI:29105"/>
        <note>catalytic</note>
    </ligand>
</feature>
<dbReference type="InterPro" id="IPR005936">
    <property type="entry name" value="FtsH"/>
</dbReference>
<dbReference type="SMART" id="SM00382">
    <property type="entry name" value="AAA"/>
    <property type="match status" value="1"/>
</dbReference>
<dbReference type="PROSITE" id="PS00674">
    <property type="entry name" value="AAA"/>
    <property type="match status" value="1"/>
</dbReference>
<dbReference type="Pfam" id="PF00004">
    <property type="entry name" value="AAA"/>
    <property type="match status" value="1"/>
</dbReference>
<feature type="compositionally biased region" description="Basic and acidic residues" evidence="16">
    <location>
        <begin position="618"/>
        <end position="636"/>
    </location>
</feature>
<dbReference type="GO" id="GO:0005886">
    <property type="term" value="C:plasma membrane"/>
    <property type="evidence" value="ECO:0007669"/>
    <property type="project" value="UniProtKB-SubCell"/>
</dbReference>
<evidence type="ECO:0000256" key="11">
    <source>
        <dbReference type="ARBA" id="ARBA00023049"/>
    </source>
</evidence>
<dbReference type="FunFam" id="1.20.58.760:FF:000001">
    <property type="entry name" value="ATP-dependent zinc metalloprotease FtsH"/>
    <property type="match status" value="1"/>
</dbReference>
<feature type="transmembrane region" description="Helical" evidence="14">
    <location>
        <begin position="9"/>
        <end position="27"/>
    </location>
</feature>
<dbReference type="GO" id="GO:0005524">
    <property type="term" value="F:ATP binding"/>
    <property type="evidence" value="ECO:0007669"/>
    <property type="project" value="UniProtKB-UniRule"/>
</dbReference>
<keyword evidence="6 14" id="KW-0547">Nucleotide-binding</keyword>
<reference evidence="18 19" key="1">
    <citation type="submission" date="2016-10" db="EMBL/GenBank/DDBJ databases">
        <authorList>
            <person name="de Groot N.N."/>
        </authorList>
    </citation>
    <scope>NUCLEOTIDE SEQUENCE [LARGE SCALE GENOMIC DNA]</scope>
    <source>
        <strain evidence="18 19">DSM 46701</strain>
    </source>
</reference>
<accession>A0A1H8I4C7</accession>
<dbReference type="InterPro" id="IPR041569">
    <property type="entry name" value="AAA_lid_3"/>
</dbReference>
<dbReference type="GO" id="GO:0030163">
    <property type="term" value="P:protein catabolic process"/>
    <property type="evidence" value="ECO:0007669"/>
    <property type="project" value="UniProtKB-UniRule"/>
</dbReference>
<dbReference type="InterPro" id="IPR003593">
    <property type="entry name" value="AAA+_ATPase"/>
</dbReference>
<evidence type="ECO:0000256" key="8">
    <source>
        <dbReference type="ARBA" id="ARBA00022833"/>
    </source>
</evidence>
<dbReference type="PANTHER" id="PTHR23076:SF113">
    <property type="entry name" value="ATP-DEPENDENT ZINC METALLOPROTEASE FTSH 1, CHLOROPLASTIC-RELATED"/>
    <property type="match status" value="1"/>
</dbReference>